<evidence type="ECO:0000313" key="4">
    <source>
        <dbReference type="Proteomes" id="UP001152797"/>
    </source>
</evidence>
<dbReference type="EMBL" id="CAMXCT020006667">
    <property type="protein sequence ID" value="CAL1171348.1"/>
    <property type="molecule type" value="Genomic_DNA"/>
</dbReference>
<dbReference type="EMBL" id="CAMXCT030006667">
    <property type="protein sequence ID" value="CAL4805285.1"/>
    <property type="molecule type" value="Genomic_DNA"/>
</dbReference>
<protein>
    <submittedName>
        <fullName evidence="2">Uncharacterized protein</fullName>
    </submittedName>
</protein>
<name>A0A9P1GN90_9DINO</name>
<evidence type="ECO:0000313" key="3">
    <source>
        <dbReference type="EMBL" id="CAL1171348.1"/>
    </source>
</evidence>
<gene>
    <name evidence="2" type="ORF">C1SCF055_LOCUS42577</name>
</gene>
<reference evidence="2" key="1">
    <citation type="submission" date="2022-10" db="EMBL/GenBank/DDBJ databases">
        <authorList>
            <person name="Chen Y."/>
            <person name="Dougan E. K."/>
            <person name="Chan C."/>
            <person name="Rhodes N."/>
            <person name="Thang M."/>
        </authorList>
    </citation>
    <scope>NUCLEOTIDE SEQUENCE</scope>
</reference>
<feature type="region of interest" description="Disordered" evidence="1">
    <location>
        <begin position="105"/>
        <end position="125"/>
    </location>
</feature>
<evidence type="ECO:0000313" key="2">
    <source>
        <dbReference type="EMBL" id="CAI4017973.1"/>
    </source>
</evidence>
<reference evidence="3" key="2">
    <citation type="submission" date="2024-04" db="EMBL/GenBank/DDBJ databases">
        <authorList>
            <person name="Chen Y."/>
            <person name="Shah S."/>
            <person name="Dougan E. K."/>
            <person name="Thang M."/>
            <person name="Chan C."/>
        </authorList>
    </citation>
    <scope>NUCLEOTIDE SEQUENCE [LARGE SCALE GENOMIC DNA]</scope>
</reference>
<feature type="compositionally biased region" description="Basic and acidic residues" evidence="1">
    <location>
        <begin position="106"/>
        <end position="115"/>
    </location>
</feature>
<dbReference type="OrthoDB" id="416405at2759"/>
<accession>A0A9P1GN90</accession>
<sequence length="931" mass="103332">MEQQPDCDFKVGGYEDAAHLKSCSLGVQKCARCKWATYKVKWQKDLPWLDAKMNLDSGLWGIGCRLCHDAQQVAPEVMSKFPVSRHHFARYEVSTGEIRVTRFRKHAESPAHRTAESMAGGKEPALDDVGGFTPSTAEWKSVINHTKPSNLQADVSDVANRKKAHMMRWCLAEAHREHQREAVKNALCLSLSQDQRGRRFLVRFRAVDANLQVCDGTLQLVKVVTSPDVPGAQGIRQMTLKALKNFCTPSSPPTYGGLLDGAKIQKECNYDLLKSTMAKVECMAADAAGDEQLAMRDLAGISGPEIVELQNVMGQAFENLKILGKDRAHAAQRMLSRPWAADPQLKEIIEEFVEKPHSVARLITNSEVVKDLYSNFRAKSEEKVPIGKSIRDLAFAPQRYSSESKVLARLVLTWDAVLGVMTALPDMRGRTSTEGAACLATLQWLNPEKALLLSMLGDAALELHRVVRAFDTDVCDESELPYELDRYRAVIRKLFVEGNCLHVGLTKIMLKHLSEPRLLMCQGVRVKLGGGDEVTEQLKRQCLKRMSAYVVVAESVLEGEFPHFQLVSSLRVFSLSDEGRLQTQLRSGERANCLEKLARAIGVDVESLKYEFEHFLPIASKFARVEAPLALSVDLLLPKAPIFKQMGQSQDDNTNLEEVMLVLQQDVLGPDFGEAAEKNLIAGCAMVNDELASSSSSSKAASLPQTLTSAEEIGEVFGDKHLKEIAFNAQKQSKAQIEEAMLGVMNPHEITDEVRALVATTAAKLAKTQRERNNDQKLVQGRVSNKDVAWRDTDPIYVSLLGSLLASEKFVETKGKVGVALAFKPAIKVKRLLFMTPAFVRDNTDLCRELAEVLQLQDCNFQLLNRAGLDEAIAKLNPARARQLIVLRSDAGDEAFDQVRLQFTGLTEAVEHWVFCTEDKSRSRSGIAESY</sequence>
<dbReference type="Proteomes" id="UP001152797">
    <property type="component" value="Unassembled WGS sequence"/>
</dbReference>
<dbReference type="EMBL" id="CAMXCT010006667">
    <property type="protein sequence ID" value="CAI4017973.1"/>
    <property type="molecule type" value="Genomic_DNA"/>
</dbReference>
<keyword evidence="4" id="KW-1185">Reference proteome</keyword>
<proteinExistence type="predicted"/>
<dbReference type="AlphaFoldDB" id="A0A9P1GN90"/>
<evidence type="ECO:0000256" key="1">
    <source>
        <dbReference type="SAM" id="MobiDB-lite"/>
    </source>
</evidence>
<organism evidence="2">
    <name type="scientific">Cladocopium goreaui</name>
    <dbReference type="NCBI Taxonomy" id="2562237"/>
    <lineage>
        <taxon>Eukaryota</taxon>
        <taxon>Sar</taxon>
        <taxon>Alveolata</taxon>
        <taxon>Dinophyceae</taxon>
        <taxon>Suessiales</taxon>
        <taxon>Symbiodiniaceae</taxon>
        <taxon>Cladocopium</taxon>
    </lineage>
</organism>
<comment type="caution">
    <text evidence="2">The sequence shown here is derived from an EMBL/GenBank/DDBJ whole genome shotgun (WGS) entry which is preliminary data.</text>
</comment>